<reference evidence="1" key="1">
    <citation type="submission" date="2021-05" db="EMBL/GenBank/DDBJ databases">
        <title>Draft genomes of bacteria isolated from model marine particles.</title>
        <authorList>
            <person name="Datta M.S."/>
            <person name="Schwartzman J.A."/>
            <person name="Enke T.N."/>
            <person name="Saavedra J."/>
            <person name="Cermak N."/>
            <person name="Cordero O.X."/>
        </authorList>
    </citation>
    <scope>NUCLEOTIDE SEQUENCE</scope>
    <source>
        <strain evidence="1">I2M19</strain>
    </source>
</reference>
<organism evidence="1 2">
    <name type="scientific">Pseudotamlana agarivorans</name>
    <dbReference type="NCBI Taxonomy" id="481183"/>
    <lineage>
        <taxon>Bacteria</taxon>
        <taxon>Pseudomonadati</taxon>
        <taxon>Bacteroidota</taxon>
        <taxon>Flavobacteriia</taxon>
        <taxon>Flavobacteriales</taxon>
        <taxon>Flavobacteriaceae</taxon>
        <taxon>Pseudotamlana</taxon>
    </lineage>
</organism>
<evidence type="ECO:0000313" key="1">
    <source>
        <dbReference type="EMBL" id="MBU2950759.1"/>
    </source>
</evidence>
<sequence>MRKSILSTLAIAALLVSFTSCKENTKATEATPTAQTPTEEAILVDEEEVIVEEVEIEDTEAAAEADLVEATPNTVSSEKVSEPSSSDKSELKHDGSYGDVKDDETVVVTYSYTVMGKAITGSKTFKGHQKEVEAGVHKLTDSLKKIDPNIKITTN</sequence>
<accession>A0ACC5U8W5</accession>
<comment type="caution">
    <text evidence="1">The sequence shown here is derived from an EMBL/GenBank/DDBJ whole genome shotgun (WGS) entry which is preliminary data.</text>
</comment>
<keyword evidence="2" id="KW-1185">Reference proteome</keyword>
<dbReference type="Proteomes" id="UP001647509">
    <property type="component" value="Unassembled WGS sequence"/>
</dbReference>
<dbReference type="EMBL" id="JAHKPD010000012">
    <property type="protein sequence ID" value="MBU2950759.1"/>
    <property type="molecule type" value="Genomic_DNA"/>
</dbReference>
<evidence type="ECO:0000313" key="2">
    <source>
        <dbReference type="Proteomes" id="UP001647509"/>
    </source>
</evidence>
<gene>
    <name evidence="1" type="ORF">KO493_08625</name>
</gene>
<proteinExistence type="predicted"/>
<name>A0ACC5U8W5_9FLAO</name>
<protein>
    <submittedName>
        <fullName evidence="1">Uncharacterized protein</fullName>
    </submittedName>
</protein>